<gene>
    <name evidence="1" type="ORF">RAN3_2535</name>
</gene>
<proteinExistence type="predicted"/>
<protein>
    <submittedName>
        <fullName evidence="1">Phage-related protein</fullName>
    </submittedName>
</protein>
<dbReference type="InterPro" id="IPR020049">
    <property type="entry name" value="Major_capsid-like"/>
</dbReference>
<accession>A0A484U2A0</accession>
<name>A0A484U2A0_9ZZZZ</name>
<dbReference type="Pfam" id="PF09950">
    <property type="entry name" value="Major_capside"/>
    <property type="match status" value="1"/>
</dbReference>
<dbReference type="AlphaFoldDB" id="A0A484U2A0"/>
<sequence>MKHINYDESDLAGVRNYAPSMGLADLREDDAIILARQLDYVKAQVYEKKLPPMQGLILVPIMTDVPEWAETVTYRTFDQVGMAKIVANYADDLPRADVKGKEITVRVKDLGDSYGYNINEMRAALQGSVNLPTRKADAARRAIDVALNRIAMVGFPEYGLFGLLTHPNIGETVLPFGDWTATGRTADQILADLDAMYDAVRVQSKSAHRPNILALPTAQHSIITSRRLPDSNGMTIAKFFLEKHPELAIEEVPELQASGEAGEDVALMYERSAENLNLDLVMPFNQLPAQPRNLELVVPCLARTAGVAVHYPLALTKGVGI</sequence>
<organism evidence="1">
    <name type="scientific">plant metagenome</name>
    <dbReference type="NCBI Taxonomy" id="1297885"/>
    <lineage>
        <taxon>unclassified sequences</taxon>
        <taxon>metagenomes</taxon>
        <taxon>organismal metagenomes</taxon>
    </lineage>
</organism>
<dbReference type="EMBL" id="CAADIO010000004">
    <property type="protein sequence ID" value="VFR81192.1"/>
    <property type="molecule type" value="Genomic_DNA"/>
</dbReference>
<dbReference type="PIRSF" id="PIRSF029202">
    <property type="entry name" value="UCP029202"/>
    <property type="match status" value="1"/>
</dbReference>
<reference evidence="1" key="1">
    <citation type="submission" date="2019-03" db="EMBL/GenBank/DDBJ databases">
        <authorList>
            <person name="Danneels B."/>
        </authorList>
    </citation>
    <scope>NUCLEOTIDE SEQUENCE</scope>
</reference>
<evidence type="ECO:0000313" key="1">
    <source>
        <dbReference type="EMBL" id="VFR81192.1"/>
    </source>
</evidence>